<dbReference type="GO" id="GO:0006508">
    <property type="term" value="P:proteolysis"/>
    <property type="evidence" value="ECO:0007669"/>
    <property type="project" value="UniProtKB-KW"/>
</dbReference>
<reference evidence="8" key="1">
    <citation type="journal article" date="2014" name="Int. J. Syst. Evol. Microbiol.">
        <title>Complete genome sequence of Corynebacterium casei LMG S-19264T (=DSM 44701T), isolated from a smear-ripened cheese.</title>
        <authorList>
            <consortium name="US DOE Joint Genome Institute (JGI-PGF)"/>
            <person name="Walter F."/>
            <person name="Albersmeier A."/>
            <person name="Kalinowski J."/>
            <person name="Ruckert C."/>
        </authorList>
    </citation>
    <scope>NUCLEOTIDE SEQUENCE</scope>
    <source>
        <strain evidence="8">CGMCC 1.12187</strain>
    </source>
</reference>
<evidence type="ECO:0000256" key="7">
    <source>
        <dbReference type="SAM" id="Phobius"/>
    </source>
</evidence>
<keyword evidence="4" id="KW-0378">Hydrolase</keyword>
<evidence type="ECO:0000256" key="1">
    <source>
        <dbReference type="ARBA" id="ARBA00001947"/>
    </source>
</evidence>
<feature type="transmembrane region" description="Helical" evidence="7">
    <location>
        <begin position="113"/>
        <end position="136"/>
    </location>
</feature>
<feature type="transmembrane region" description="Helical" evidence="7">
    <location>
        <begin position="56"/>
        <end position="74"/>
    </location>
</feature>
<dbReference type="EMBL" id="BMEQ01000031">
    <property type="protein sequence ID" value="GGG68643.1"/>
    <property type="molecule type" value="Genomic_DNA"/>
</dbReference>
<evidence type="ECO:0000256" key="5">
    <source>
        <dbReference type="ARBA" id="ARBA00022833"/>
    </source>
</evidence>
<dbReference type="PANTHER" id="PTHR39188:SF3">
    <property type="entry name" value="STAGE IV SPORULATION PROTEIN FB"/>
    <property type="match status" value="1"/>
</dbReference>
<dbReference type="RefSeq" id="WP_188539785.1">
    <property type="nucleotide sequence ID" value="NZ_BMEQ01000031.1"/>
</dbReference>
<sequence length="245" mass="24699">MSASTETIPVTTVPAGARHPRERALTGLGPHLVTMTALGLLFLLPARTVAGLEGEAAWHAAGMFAAGLSASLILHELAHAVVSTAGGNPVRSIHLGWLGGHVLFPETITPKALLAAILAGPAVNLILAATLGWTWLNAGVSLAESTPVTFALAAVAAANALLGLFNLMPAHDLDGEVAISAAVEALGAPERLGLTVATIAGLSYACGLLAVPLLLSGVLPTVVMASAGLYGVLVLHQTVTAARHR</sequence>
<comment type="cofactor">
    <cofactor evidence="1">
        <name>Zn(2+)</name>
        <dbReference type="ChEBI" id="CHEBI:29105"/>
    </cofactor>
</comment>
<reference evidence="8" key="2">
    <citation type="submission" date="2020-09" db="EMBL/GenBank/DDBJ databases">
        <authorList>
            <person name="Sun Q."/>
            <person name="Zhou Y."/>
        </authorList>
    </citation>
    <scope>NUCLEOTIDE SEQUENCE</scope>
    <source>
        <strain evidence="8">CGMCC 1.12187</strain>
    </source>
</reference>
<evidence type="ECO:0000313" key="8">
    <source>
        <dbReference type="EMBL" id="GGG68643.1"/>
    </source>
</evidence>
<keyword evidence="6" id="KW-0482">Metalloprotease</keyword>
<accession>A0A917H5Y6</accession>
<keyword evidence="7" id="KW-0472">Membrane</keyword>
<gene>
    <name evidence="8" type="ORF">GCM10011374_36300</name>
</gene>
<name>A0A917H5Y6_9MICC</name>
<proteinExistence type="inferred from homology"/>
<feature type="transmembrane region" description="Helical" evidence="7">
    <location>
        <begin position="217"/>
        <end position="235"/>
    </location>
</feature>
<evidence type="ECO:0008006" key="10">
    <source>
        <dbReference type="Google" id="ProtNLM"/>
    </source>
</evidence>
<feature type="transmembrane region" description="Helical" evidence="7">
    <location>
        <begin position="24"/>
        <end position="44"/>
    </location>
</feature>
<dbReference type="AlphaFoldDB" id="A0A917H5Y6"/>
<keyword evidence="7" id="KW-1133">Transmembrane helix</keyword>
<keyword evidence="9" id="KW-1185">Reference proteome</keyword>
<comment type="similarity">
    <text evidence="2">Belongs to the peptidase M50B family.</text>
</comment>
<keyword evidence="7" id="KW-0812">Transmembrane</keyword>
<feature type="transmembrane region" description="Helical" evidence="7">
    <location>
        <begin position="192"/>
        <end position="211"/>
    </location>
</feature>
<organism evidence="8 9">
    <name type="scientific">Kocuria dechangensis</name>
    <dbReference type="NCBI Taxonomy" id="1176249"/>
    <lineage>
        <taxon>Bacteria</taxon>
        <taxon>Bacillati</taxon>
        <taxon>Actinomycetota</taxon>
        <taxon>Actinomycetes</taxon>
        <taxon>Micrococcales</taxon>
        <taxon>Micrococcaceae</taxon>
        <taxon>Kocuria</taxon>
    </lineage>
</organism>
<evidence type="ECO:0000313" key="9">
    <source>
        <dbReference type="Proteomes" id="UP000638848"/>
    </source>
</evidence>
<dbReference type="Proteomes" id="UP000638848">
    <property type="component" value="Unassembled WGS sequence"/>
</dbReference>
<dbReference type="PANTHER" id="PTHR39188">
    <property type="entry name" value="MEMBRANE-ASSOCIATED ZINC METALLOPROTEASE M50B"/>
    <property type="match status" value="1"/>
</dbReference>
<evidence type="ECO:0000256" key="2">
    <source>
        <dbReference type="ARBA" id="ARBA00007931"/>
    </source>
</evidence>
<evidence type="ECO:0000256" key="4">
    <source>
        <dbReference type="ARBA" id="ARBA00022801"/>
    </source>
</evidence>
<comment type="caution">
    <text evidence="8">The sequence shown here is derived from an EMBL/GenBank/DDBJ whole genome shotgun (WGS) entry which is preliminary data.</text>
</comment>
<evidence type="ECO:0000256" key="6">
    <source>
        <dbReference type="ARBA" id="ARBA00023049"/>
    </source>
</evidence>
<keyword evidence="5" id="KW-0862">Zinc</keyword>
<protein>
    <recommendedName>
        <fullName evidence="10">Peptidase M50</fullName>
    </recommendedName>
</protein>
<keyword evidence="3" id="KW-0645">Protease</keyword>
<feature type="transmembrane region" description="Helical" evidence="7">
    <location>
        <begin position="148"/>
        <end position="171"/>
    </location>
</feature>
<dbReference type="GO" id="GO:0008237">
    <property type="term" value="F:metallopeptidase activity"/>
    <property type="evidence" value="ECO:0007669"/>
    <property type="project" value="UniProtKB-KW"/>
</dbReference>
<evidence type="ECO:0000256" key="3">
    <source>
        <dbReference type="ARBA" id="ARBA00022670"/>
    </source>
</evidence>